<organism evidence="2 3">
    <name type="scientific">Eutrema salsugineum</name>
    <name type="common">Saltwater cress</name>
    <name type="synonym">Sisymbrium salsugineum</name>
    <dbReference type="NCBI Taxonomy" id="72664"/>
    <lineage>
        <taxon>Eukaryota</taxon>
        <taxon>Viridiplantae</taxon>
        <taxon>Streptophyta</taxon>
        <taxon>Embryophyta</taxon>
        <taxon>Tracheophyta</taxon>
        <taxon>Spermatophyta</taxon>
        <taxon>Magnoliopsida</taxon>
        <taxon>eudicotyledons</taxon>
        <taxon>Gunneridae</taxon>
        <taxon>Pentapetalae</taxon>
        <taxon>rosids</taxon>
        <taxon>malvids</taxon>
        <taxon>Brassicales</taxon>
        <taxon>Brassicaceae</taxon>
        <taxon>Eutremeae</taxon>
        <taxon>Eutrema</taxon>
    </lineage>
</organism>
<reference evidence="2 3" key="1">
    <citation type="journal article" date="2013" name="Front. Plant Sci.">
        <title>The Reference Genome of the Halophytic Plant Eutrema salsugineum.</title>
        <authorList>
            <person name="Yang R."/>
            <person name="Jarvis D.E."/>
            <person name="Chen H."/>
            <person name="Beilstein M.A."/>
            <person name="Grimwood J."/>
            <person name="Jenkins J."/>
            <person name="Shu S."/>
            <person name="Prochnik S."/>
            <person name="Xin M."/>
            <person name="Ma C."/>
            <person name="Schmutz J."/>
            <person name="Wing R.A."/>
            <person name="Mitchell-Olds T."/>
            <person name="Schumaker K.S."/>
            <person name="Wang X."/>
        </authorList>
    </citation>
    <scope>NUCLEOTIDE SEQUENCE [LARGE SCALE GENOMIC DNA]</scope>
</reference>
<accession>V4LGK8</accession>
<proteinExistence type="predicted"/>
<feature type="region of interest" description="Disordered" evidence="1">
    <location>
        <begin position="57"/>
        <end position="78"/>
    </location>
</feature>
<protein>
    <submittedName>
        <fullName evidence="2">Uncharacterized protein</fullName>
    </submittedName>
</protein>
<name>V4LGK8_EUTSA</name>
<keyword evidence="3" id="KW-1185">Reference proteome</keyword>
<dbReference type="KEGG" id="eus:EUTSA_v10015577mg"/>
<evidence type="ECO:0000256" key="1">
    <source>
        <dbReference type="SAM" id="MobiDB-lite"/>
    </source>
</evidence>
<evidence type="ECO:0000313" key="2">
    <source>
        <dbReference type="EMBL" id="ESQ42879.1"/>
    </source>
</evidence>
<dbReference type="Proteomes" id="UP000030689">
    <property type="component" value="Unassembled WGS sequence"/>
</dbReference>
<sequence>MELIHLISPISLIHLKLFLIKNKKKLLSFNRILQLEYCKAHAHSSMNNLKNKEIAGFLSPEGRNEERPVARNPNPGDL</sequence>
<dbReference type="Gramene" id="ESQ42879">
    <property type="protein sequence ID" value="ESQ42879"/>
    <property type="gene ID" value="EUTSA_v10015577mg"/>
</dbReference>
<dbReference type="AlphaFoldDB" id="V4LGK8"/>
<gene>
    <name evidence="2" type="ORF">EUTSA_v10015577mg</name>
</gene>
<dbReference type="EMBL" id="KI517464">
    <property type="protein sequence ID" value="ESQ42879.1"/>
    <property type="molecule type" value="Genomic_DNA"/>
</dbReference>
<evidence type="ECO:0000313" key="3">
    <source>
        <dbReference type="Proteomes" id="UP000030689"/>
    </source>
</evidence>